<evidence type="ECO:0000313" key="9">
    <source>
        <dbReference type="Proteomes" id="UP000013047"/>
    </source>
</evidence>
<dbReference type="GO" id="GO:0005886">
    <property type="term" value="C:plasma membrane"/>
    <property type="evidence" value="ECO:0007669"/>
    <property type="project" value="UniProtKB-SubCell"/>
</dbReference>
<dbReference type="Gene3D" id="1.20.81.30">
    <property type="entry name" value="Type II secretion system (T2SS), domain F"/>
    <property type="match status" value="1"/>
</dbReference>
<sequence length="115" mass="12559">MSTWRYRALAADGRRVRGELDAADLGELERLLGARALLLIDARPRGGHSLLRRKRIPRGELIPFCYHLEQLLAAGVPPFESLAALRDAGAEPRLQQVIDALIADVERGLPLSGAA</sequence>
<dbReference type="InterPro" id="IPR018076">
    <property type="entry name" value="T2SS_GspF_dom"/>
</dbReference>
<evidence type="ECO:0000256" key="1">
    <source>
        <dbReference type="ARBA" id="ARBA00004651"/>
    </source>
</evidence>
<dbReference type="PANTHER" id="PTHR30012">
    <property type="entry name" value="GENERAL SECRETION PATHWAY PROTEIN"/>
    <property type="match status" value="1"/>
</dbReference>
<proteinExistence type="inferred from homology"/>
<dbReference type="PANTHER" id="PTHR30012:SF0">
    <property type="entry name" value="TYPE II SECRETION SYSTEM PROTEIN F-RELATED"/>
    <property type="match status" value="1"/>
</dbReference>
<keyword evidence="3" id="KW-1003">Cell membrane</keyword>
<accession>N6Y0I1</accession>
<organism evidence="8 9">
    <name type="scientific">Thauera phenylacetica B4P</name>
    <dbReference type="NCBI Taxonomy" id="1234382"/>
    <lineage>
        <taxon>Bacteria</taxon>
        <taxon>Pseudomonadati</taxon>
        <taxon>Pseudomonadota</taxon>
        <taxon>Betaproteobacteria</taxon>
        <taxon>Rhodocyclales</taxon>
        <taxon>Zoogloeaceae</taxon>
        <taxon>Thauera</taxon>
    </lineage>
</organism>
<comment type="caution">
    <text evidence="8">The sequence shown here is derived from an EMBL/GenBank/DDBJ whole genome shotgun (WGS) entry which is preliminary data.</text>
</comment>
<dbReference type="EMBL" id="AMXF01000573">
    <property type="protein sequence ID" value="ENO85000.1"/>
    <property type="molecule type" value="Genomic_DNA"/>
</dbReference>
<keyword evidence="4" id="KW-0812">Transmembrane</keyword>
<evidence type="ECO:0000256" key="6">
    <source>
        <dbReference type="ARBA" id="ARBA00023136"/>
    </source>
</evidence>
<comment type="subcellular location">
    <subcellularLocation>
        <location evidence="1">Cell membrane</location>
        <topology evidence="1">Multi-pass membrane protein</topology>
    </subcellularLocation>
</comment>
<dbReference type="RefSeq" id="WP_004392100.1">
    <property type="nucleotide sequence ID" value="NZ_AMXF01000573.1"/>
</dbReference>
<evidence type="ECO:0000256" key="4">
    <source>
        <dbReference type="ARBA" id="ARBA00022692"/>
    </source>
</evidence>
<evidence type="ECO:0000256" key="5">
    <source>
        <dbReference type="ARBA" id="ARBA00022989"/>
    </source>
</evidence>
<dbReference type="InterPro" id="IPR003004">
    <property type="entry name" value="GspF/PilC"/>
</dbReference>
<dbReference type="InterPro" id="IPR042094">
    <property type="entry name" value="T2SS_GspF_sf"/>
</dbReference>
<evidence type="ECO:0000256" key="2">
    <source>
        <dbReference type="ARBA" id="ARBA00005745"/>
    </source>
</evidence>
<evidence type="ECO:0000259" key="7">
    <source>
        <dbReference type="Pfam" id="PF00482"/>
    </source>
</evidence>
<feature type="non-terminal residue" evidence="8">
    <location>
        <position position="115"/>
    </location>
</feature>
<comment type="similarity">
    <text evidence="2">Belongs to the GSP F family.</text>
</comment>
<dbReference type="AlphaFoldDB" id="N6Y0I1"/>
<name>N6Y0I1_9RHOO</name>
<evidence type="ECO:0000313" key="8">
    <source>
        <dbReference type="EMBL" id="ENO85000.1"/>
    </source>
</evidence>
<dbReference type="Proteomes" id="UP000013047">
    <property type="component" value="Unassembled WGS sequence"/>
</dbReference>
<feature type="domain" description="Type II secretion system protein GspF" evidence="7">
    <location>
        <begin position="64"/>
        <end position="114"/>
    </location>
</feature>
<dbReference type="Pfam" id="PF00482">
    <property type="entry name" value="T2SSF"/>
    <property type="match status" value="1"/>
</dbReference>
<reference evidence="8 9" key="1">
    <citation type="submission" date="2012-09" db="EMBL/GenBank/DDBJ databases">
        <title>Draft Genome Sequences of 6 Strains from Genus Thauera.</title>
        <authorList>
            <person name="Liu B."/>
            <person name="Shapleigh J.P."/>
            <person name="Frostegard A.H."/>
        </authorList>
    </citation>
    <scope>NUCLEOTIDE SEQUENCE [LARGE SCALE GENOMIC DNA]</scope>
    <source>
        <strain evidence="8 9">B4P</strain>
    </source>
</reference>
<evidence type="ECO:0000256" key="3">
    <source>
        <dbReference type="ARBA" id="ARBA00022475"/>
    </source>
</evidence>
<protein>
    <submittedName>
        <fullName evidence="8">Type II secretion system protein</fullName>
    </submittedName>
</protein>
<keyword evidence="5" id="KW-1133">Transmembrane helix</keyword>
<keyword evidence="6" id="KW-0472">Membrane</keyword>
<keyword evidence="9" id="KW-1185">Reference proteome</keyword>
<gene>
    <name evidence="8" type="ORF">C667_24174</name>
</gene>